<feature type="signal peptide" evidence="1">
    <location>
        <begin position="1"/>
        <end position="30"/>
    </location>
</feature>
<dbReference type="PROSITE" id="PS51257">
    <property type="entry name" value="PROKAR_LIPOPROTEIN"/>
    <property type="match status" value="1"/>
</dbReference>
<evidence type="ECO:0000313" key="2">
    <source>
        <dbReference type="EMBL" id="AFC24439.1"/>
    </source>
</evidence>
<dbReference type="Proteomes" id="UP000007519">
    <property type="component" value="Chromosome"/>
</dbReference>
<organism evidence="2 3">
    <name type="scientific">Saprospira grandis (strain Lewin)</name>
    <dbReference type="NCBI Taxonomy" id="984262"/>
    <lineage>
        <taxon>Bacteria</taxon>
        <taxon>Pseudomonadati</taxon>
        <taxon>Bacteroidota</taxon>
        <taxon>Saprospiria</taxon>
        <taxon>Saprospirales</taxon>
        <taxon>Saprospiraceae</taxon>
        <taxon>Saprospira</taxon>
    </lineage>
</organism>
<dbReference type="KEGG" id="sgn:SGRA_1704"/>
<evidence type="ECO:0000313" key="3">
    <source>
        <dbReference type="Proteomes" id="UP000007519"/>
    </source>
</evidence>
<dbReference type="RefSeq" id="WP_015692072.1">
    <property type="nucleotide sequence ID" value="NC_016940.1"/>
</dbReference>
<name>H6LAF4_SAPGL</name>
<gene>
    <name evidence="2" type="ordered locus">SGRA_1704</name>
</gene>
<dbReference type="AlphaFoldDB" id="H6LAF4"/>
<proteinExistence type="predicted"/>
<feature type="chain" id="PRO_5003604214" description="Lipocalin-like domain-containing protein" evidence="1">
    <location>
        <begin position="31"/>
        <end position="142"/>
    </location>
</feature>
<dbReference type="HOGENOM" id="CLU_1814459_0_0_10"/>
<reference evidence="2 3" key="1">
    <citation type="journal article" date="2012" name="Stand. Genomic Sci.">
        <title>Complete genome sequencing and analysis of Saprospira grandis str. Lewin, a predatory marine bacterium.</title>
        <authorList>
            <person name="Saw J.H."/>
            <person name="Yuryev A."/>
            <person name="Kanbe M."/>
            <person name="Hou S."/>
            <person name="Young A.G."/>
            <person name="Aizawa S."/>
            <person name="Alam M."/>
        </authorList>
    </citation>
    <scope>NUCLEOTIDE SEQUENCE [LARGE SCALE GENOMIC DNA]</scope>
    <source>
        <strain evidence="2 3">Lewin</strain>
    </source>
</reference>
<sequence length="142" mass="16017">MKMLSKNFISKFLVLSLLLLSLAACQSSSTDPLYSPEDLAGNWRRIDSNKPSLDAMEVEVEGTDAFIRATNGNSPYFLLGQRKWRRIKPTDGPNFSYEDKGSNNEFYDGTMTLDKSGPTDYLYLNVKVAGNGNGNRQTWERF</sequence>
<accession>H6LAF4</accession>
<keyword evidence="1" id="KW-0732">Signal</keyword>
<dbReference type="EMBL" id="CP002831">
    <property type="protein sequence ID" value="AFC24439.1"/>
    <property type="molecule type" value="Genomic_DNA"/>
</dbReference>
<evidence type="ECO:0008006" key="4">
    <source>
        <dbReference type="Google" id="ProtNLM"/>
    </source>
</evidence>
<evidence type="ECO:0000256" key="1">
    <source>
        <dbReference type="SAM" id="SignalP"/>
    </source>
</evidence>
<keyword evidence="3" id="KW-1185">Reference proteome</keyword>
<dbReference type="OrthoDB" id="1447546at2"/>
<dbReference type="STRING" id="984262.SGRA_1704"/>
<protein>
    <recommendedName>
        <fullName evidence="4">Lipocalin-like domain-containing protein</fullName>
    </recommendedName>
</protein>